<dbReference type="AlphaFoldDB" id="A0A1H9TJT5"/>
<dbReference type="CDD" id="cd04301">
    <property type="entry name" value="NAT_SF"/>
    <property type="match status" value="1"/>
</dbReference>
<dbReference type="RefSeq" id="WP_177165744.1">
    <property type="nucleotide sequence ID" value="NZ_FOHA01000014.1"/>
</dbReference>
<dbReference type="GO" id="GO:0016747">
    <property type="term" value="F:acyltransferase activity, transferring groups other than amino-acyl groups"/>
    <property type="evidence" value="ECO:0007669"/>
    <property type="project" value="InterPro"/>
</dbReference>
<dbReference type="EMBL" id="FOHA01000014">
    <property type="protein sequence ID" value="SER97590.1"/>
    <property type="molecule type" value="Genomic_DNA"/>
</dbReference>
<keyword evidence="5" id="KW-1185">Reference proteome</keyword>
<evidence type="ECO:0000259" key="3">
    <source>
        <dbReference type="PROSITE" id="PS51186"/>
    </source>
</evidence>
<keyword evidence="2" id="KW-0012">Acyltransferase</keyword>
<dbReference type="InterPro" id="IPR050680">
    <property type="entry name" value="YpeA/RimI_acetyltransf"/>
</dbReference>
<dbReference type="Proteomes" id="UP000198948">
    <property type="component" value="Unassembled WGS sequence"/>
</dbReference>
<dbReference type="InterPro" id="IPR016181">
    <property type="entry name" value="Acyl_CoA_acyltransferase"/>
</dbReference>
<keyword evidence="1 4" id="KW-0808">Transferase</keyword>
<organism evidence="4 5">
    <name type="scientific">Isobaculum melis</name>
    <dbReference type="NCBI Taxonomy" id="142588"/>
    <lineage>
        <taxon>Bacteria</taxon>
        <taxon>Bacillati</taxon>
        <taxon>Bacillota</taxon>
        <taxon>Bacilli</taxon>
        <taxon>Lactobacillales</taxon>
        <taxon>Carnobacteriaceae</taxon>
        <taxon>Isobaculum</taxon>
    </lineage>
</organism>
<protein>
    <submittedName>
        <fullName evidence="4">Acetyltransferase (GNAT) family protein</fullName>
    </submittedName>
</protein>
<dbReference type="Gene3D" id="3.40.630.30">
    <property type="match status" value="1"/>
</dbReference>
<evidence type="ECO:0000313" key="5">
    <source>
        <dbReference type="Proteomes" id="UP000198948"/>
    </source>
</evidence>
<accession>A0A1H9TJT5</accession>
<evidence type="ECO:0000256" key="2">
    <source>
        <dbReference type="ARBA" id="ARBA00023315"/>
    </source>
</evidence>
<name>A0A1H9TJT5_9LACT</name>
<dbReference type="PROSITE" id="PS51186">
    <property type="entry name" value="GNAT"/>
    <property type="match status" value="1"/>
</dbReference>
<reference evidence="4 5" key="1">
    <citation type="submission" date="2016-10" db="EMBL/GenBank/DDBJ databases">
        <authorList>
            <person name="de Groot N.N."/>
        </authorList>
    </citation>
    <scope>NUCLEOTIDE SEQUENCE [LARGE SCALE GENOMIC DNA]</scope>
    <source>
        <strain evidence="4 5">DSM 13760</strain>
    </source>
</reference>
<dbReference type="STRING" id="142588.SAMN04488559_11431"/>
<sequence>MEIKQYEKKYETAWLHCRLLSFFETAYYDDVYTSVPKYEKKNALKIIAVENEQVLGLIDVIWDSATLKETSLAEGKGAVIEHLAIHPAFQGRGIAQQLYDTVLQTLADEGVDFIEVWTRDDVGANRFYQKQGFEVASQYFHVYGKKQQAVDSTLVSGFYHVLELEQLAQYETTRVHLCYGYLKWLNK</sequence>
<proteinExistence type="predicted"/>
<dbReference type="PANTHER" id="PTHR43420">
    <property type="entry name" value="ACETYLTRANSFERASE"/>
    <property type="match status" value="1"/>
</dbReference>
<gene>
    <name evidence="4" type="ORF">SAMN04488559_11431</name>
</gene>
<dbReference type="InterPro" id="IPR000182">
    <property type="entry name" value="GNAT_dom"/>
</dbReference>
<dbReference type="SUPFAM" id="SSF55729">
    <property type="entry name" value="Acyl-CoA N-acyltransferases (Nat)"/>
    <property type="match status" value="1"/>
</dbReference>
<feature type="domain" description="N-acetyltransferase" evidence="3">
    <location>
        <begin position="1"/>
        <end position="165"/>
    </location>
</feature>
<dbReference type="Pfam" id="PF00583">
    <property type="entry name" value="Acetyltransf_1"/>
    <property type="match status" value="1"/>
</dbReference>
<evidence type="ECO:0000313" key="4">
    <source>
        <dbReference type="EMBL" id="SER97590.1"/>
    </source>
</evidence>
<evidence type="ECO:0000256" key="1">
    <source>
        <dbReference type="ARBA" id="ARBA00022679"/>
    </source>
</evidence>